<keyword evidence="6 7" id="KW-0472">Membrane</keyword>
<sequence length="444" mass="47738">MERQYVATGHSPRGDVDANKHANSLSPWRVAVIASMGSAVEYYDFALYGIMAVTVGPLFFPGQSELGAILSALGIFASAFLVRPLGGAFFGWLGDKHGRSMTLIVTVLGMGVASTILGLLPTYETIGFFAPVLLLTCRLAQGFFAGGEVSGAVTYISECAPTNRRGFFGSFNPAGVSIGIGGAAAVAGLFSYVLGAEEMRAWGWRVPFLLCLPLVFLTLWARMKLEDSPHFVSIAKDKKTVRTPLRDIFTMHKVPLLKLIGIALAQSACAYLGLVYFNVHLTKVMGYNSVQVFWLMALAPALSALLMPVFGALSDTYGRRKLLISGYLGYLVLVPVCFRMMNIGDFGLAALATFIAFLPFAIVQAVGYPLYAELFPTRVRYSGVSVGFNIAAILGGATTPYLSTWLVQQTGNKESPAYFVMATALIAIVTLFTVQETSKAALRD</sequence>
<dbReference type="AlphaFoldDB" id="A0A7Z7NRH6"/>
<dbReference type="InterPro" id="IPR011701">
    <property type="entry name" value="MFS"/>
</dbReference>
<feature type="transmembrane region" description="Helical" evidence="7">
    <location>
        <begin position="256"/>
        <end position="279"/>
    </location>
</feature>
<evidence type="ECO:0000256" key="1">
    <source>
        <dbReference type="ARBA" id="ARBA00004651"/>
    </source>
</evidence>
<reference evidence="9 10" key="1">
    <citation type="submission" date="2018-01" db="EMBL/GenBank/DDBJ databases">
        <authorList>
            <person name="Clerissi C."/>
        </authorList>
    </citation>
    <scope>NUCLEOTIDE SEQUENCE [LARGE SCALE GENOMIC DNA]</scope>
    <source>
        <strain evidence="9">Cupriavidus taiwanensis STM 6021</strain>
    </source>
</reference>
<feature type="transmembrane region" description="Helical" evidence="7">
    <location>
        <begin position="66"/>
        <end position="93"/>
    </location>
</feature>
<keyword evidence="5 7" id="KW-1133">Transmembrane helix</keyword>
<proteinExistence type="predicted"/>
<evidence type="ECO:0000256" key="5">
    <source>
        <dbReference type="ARBA" id="ARBA00022989"/>
    </source>
</evidence>
<accession>A0A7Z7NRH6</accession>
<feature type="transmembrane region" description="Helical" evidence="7">
    <location>
        <begin position="100"/>
        <end position="120"/>
    </location>
</feature>
<organism evidence="9 10">
    <name type="scientific">Cupriavidus taiwanensis</name>
    <dbReference type="NCBI Taxonomy" id="164546"/>
    <lineage>
        <taxon>Bacteria</taxon>
        <taxon>Pseudomonadati</taxon>
        <taxon>Pseudomonadota</taxon>
        <taxon>Betaproteobacteria</taxon>
        <taxon>Burkholderiales</taxon>
        <taxon>Burkholderiaceae</taxon>
        <taxon>Cupriavidus</taxon>
    </lineage>
</organism>
<dbReference type="SUPFAM" id="SSF103473">
    <property type="entry name" value="MFS general substrate transporter"/>
    <property type="match status" value="1"/>
</dbReference>
<comment type="subcellular location">
    <subcellularLocation>
        <location evidence="1">Cell membrane</location>
        <topology evidence="1">Multi-pass membrane protein</topology>
    </subcellularLocation>
</comment>
<evidence type="ECO:0000259" key="8">
    <source>
        <dbReference type="PROSITE" id="PS50850"/>
    </source>
</evidence>
<dbReference type="Pfam" id="PF07690">
    <property type="entry name" value="MFS_1"/>
    <property type="match status" value="1"/>
</dbReference>
<keyword evidence="4 7" id="KW-0812">Transmembrane</keyword>
<gene>
    <name evidence="9" type="ORF">CBM2594_U60032</name>
</gene>
<comment type="caution">
    <text evidence="9">The sequence shown here is derived from an EMBL/GenBank/DDBJ whole genome shotgun (WGS) entry which is preliminary data.</text>
</comment>
<dbReference type="PANTHER" id="PTHR43045">
    <property type="entry name" value="SHIKIMATE TRANSPORTER"/>
    <property type="match status" value="1"/>
</dbReference>
<evidence type="ECO:0000256" key="2">
    <source>
        <dbReference type="ARBA" id="ARBA00022448"/>
    </source>
</evidence>
<feature type="transmembrane region" description="Helical" evidence="7">
    <location>
        <begin position="202"/>
        <end position="221"/>
    </location>
</feature>
<dbReference type="Gene3D" id="1.20.1250.20">
    <property type="entry name" value="MFS general substrate transporter like domains"/>
    <property type="match status" value="2"/>
</dbReference>
<keyword evidence="3" id="KW-1003">Cell membrane</keyword>
<evidence type="ECO:0000256" key="3">
    <source>
        <dbReference type="ARBA" id="ARBA00022475"/>
    </source>
</evidence>
<feature type="transmembrane region" description="Helical" evidence="7">
    <location>
        <begin position="291"/>
        <end position="310"/>
    </location>
</feature>
<keyword evidence="2" id="KW-0813">Transport</keyword>
<feature type="domain" description="Major facilitator superfamily (MFS) profile" evidence="8">
    <location>
        <begin position="30"/>
        <end position="439"/>
    </location>
</feature>
<dbReference type="Proteomes" id="UP000257139">
    <property type="component" value="Unassembled WGS sequence"/>
</dbReference>
<feature type="transmembrane region" description="Helical" evidence="7">
    <location>
        <begin position="322"/>
        <end position="341"/>
    </location>
</feature>
<feature type="transmembrane region" description="Helical" evidence="7">
    <location>
        <begin position="383"/>
        <end position="403"/>
    </location>
</feature>
<dbReference type="PROSITE" id="PS50850">
    <property type="entry name" value="MFS"/>
    <property type="match status" value="1"/>
</dbReference>
<dbReference type="InterPro" id="IPR036259">
    <property type="entry name" value="MFS_trans_sf"/>
</dbReference>
<evidence type="ECO:0000256" key="7">
    <source>
        <dbReference type="SAM" id="Phobius"/>
    </source>
</evidence>
<feature type="transmembrane region" description="Helical" evidence="7">
    <location>
        <begin position="415"/>
        <end position="434"/>
    </location>
</feature>
<dbReference type="InterPro" id="IPR020846">
    <property type="entry name" value="MFS_dom"/>
</dbReference>
<feature type="transmembrane region" description="Helical" evidence="7">
    <location>
        <begin position="42"/>
        <end position="60"/>
    </location>
</feature>
<evidence type="ECO:0000313" key="10">
    <source>
        <dbReference type="Proteomes" id="UP000257139"/>
    </source>
</evidence>
<dbReference type="GO" id="GO:0022857">
    <property type="term" value="F:transmembrane transporter activity"/>
    <property type="evidence" value="ECO:0007669"/>
    <property type="project" value="InterPro"/>
</dbReference>
<protein>
    <submittedName>
        <fullName evidence="9">MFS superfamily proline/ betaine transporter</fullName>
    </submittedName>
</protein>
<feature type="transmembrane region" description="Helical" evidence="7">
    <location>
        <begin position="167"/>
        <end position="190"/>
    </location>
</feature>
<feature type="transmembrane region" description="Helical" evidence="7">
    <location>
        <begin position="347"/>
        <end position="371"/>
    </location>
</feature>
<evidence type="ECO:0000256" key="6">
    <source>
        <dbReference type="ARBA" id="ARBA00023136"/>
    </source>
</evidence>
<dbReference type="EMBL" id="OGUU01000053">
    <property type="protein sequence ID" value="SPC26166.1"/>
    <property type="molecule type" value="Genomic_DNA"/>
</dbReference>
<dbReference type="GO" id="GO:0005886">
    <property type="term" value="C:plasma membrane"/>
    <property type="evidence" value="ECO:0007669"/>
    <property type="project" value="UniProtKB-SubCell"/>
</dbReference>
<dbReference type="PANTHER" id="PTHR43045:SF1">
    <property type="entry name" value="SHIKIMATE TRANSPORTER"/>
    <property type="match status" value="1"/>
</dbReference>
<evidence type="ECO:0000256" key="4">
    <source>
        <dbReference type="ARBA" id="ARBA00022692"/>
    </source>
</evidence>
<evidence type="ECO:0000313" key="9">
    <source>
        <dbReference type="EMBL" id="SPC26166.1"/>
    </source>
</evidence>
<name>A0A7Z7NRH6_9BURK</name>